<dbReference type="EMBL" id="CAJVQB010056176">
    <property type="protein sequence ID" value="CAG8837568.1"/>
    <property type="molecule type" value="Genomic_DNA"/>
</dbReference>
<sequence length="40" mass="4428">MLLPGDCGKLEVQCGYRCPYERPSPLCLTQKLDLALRGSC</sequence>
<keyword evidence="2" id="KW-1185">Reference proteome</keyword>
<protein>
    <submittedName>
        <fullName evidence="1">10533_t:CDS:1</fullName>
    </submittedName>
</protein>
<feature type="non-terminal residue" evidence="1">
    <location>
        <position position="40"/>
    </location>
</feature>
<reference evidence="1 2" key="1">
    <citation type="submission" date="2021-06" db="EMBL/GenBank/DDBJ databases">
        <authorList>
            <person name="Kallberg Y."/>
            <person name="Tangrot J."/>
            <person name="Rosling A."/>
        </authorList>
    </citation>
    <scope>NUCLEOTIDE SEQUENCE [LARGE SCALE GENOMIC DNA]</scope>
    <source>
        <strain evidence="1 2">120-4 pot B 10/14</strain>
    </source>
</reference>
<proteinExistence type="predicted"/>
<organism evidence="1 2">
    <name type="scientific">Gigaspora margarita</name>
    <dbReference type="NCBI Taxonomy" id="4874"/>
    <lineage>
        <taxon>Eukaryota</taxon>
        <taxon>Fungi</taxon>
        <taxon>Fungi incertae sedis</taxon>
        <taxon>Mucoromycota</taxon>
        <taxon>Glomeromycotina</taxon>
        <taxon>Glomeromycetes</taxon>
        <taxon>Diversisporales</taxon>
        <taxon>Gigasporaceae</taxon>
        <taxon>Gigaspora</taxon>
    </lineage>
</organism>
<dbReference type="Proteomes" id="UP000789901">
    <property type="component" value="Unassembled WGS sequence"/>
</dbReference>
<name>A0ABN7WPW9_GIGMA</name>
<accession>A0ABN7WPW9</accession>
<comment type="caution">
    <text evidence="1">The sequence shown here is derived from an EMBL/GenBank/DDBJ whole genome shotgun (WGS) entry which is preliminary data.</text>
</comment>
<evidence type="ECO:0000313" key="1">
    <source>
        <dbReference type="EMBL" id="CAG8837568.1"/>
    </source>
</evidence>
<evidence type="ECO:0000313" key="2">
    <source>
        <dbReference type="Proteomes" id="UP000789901"/>
    </source>
</evidence>
<gene>
    <name evidence="1" type="ORF">GMARGA_LOCUS33558</name>
</gene>